<keyword evidence="1" id="KW-0378">Hydrolase</keyword>
<gene>
    <name evidence="3" type="ORF">DRV84_06805</name>
</gene>
<dbReference type="InterPro" id="IPR036380">
    <property type="entry name" value="Isochorismatase-like_sf"/>
</dbReference>
<accession>A0A3D9BVP4</accession>
<sequence length="316" mass="34902">MVPVFQSRSIRWTSRHRVPLSAGAFRENSGSTIMSSDTSDVPTLREALQRPCKHRDMALALEPMPNYRNTPGGPNDTPISFWAAWNLEDRPRRIALLLDDCQEEYRPYAGEILPNLEKILGAFRAARSAHDGVCIAWSAWSRRFDDGISNAMDRWYGPRGLRPDTPENAAYVFTGAAGLEPLAEIAPTQAERDAGWFYHGKHLDMFWTFDETGASYLDEKLKAHAIDTIVIVGLWTDECVLSTAYAGNSRGYDVVVVGDAVDTATDNQKIALTVANSTVAKVLTTDEVVQYMETGFVPGTPGAVKGTRFPDGRKEG</sequence>
<dbReference type="Pfam" id="PF00857">
    <property type="entry name" value="Isochorismatase"/>
    <property type="match status" value="1"/>
</dbReference>
<evidence type="ECO:0000256" key="1">
    <source>
        <dbReference type="ARBA" id="ARBA00022801"/>
    </source>
</evidence>
<dbReference type="Proteomes" id="UP000257131">
    <property type="component" value="Unassembled WGS sequence"/>
</dbReference>
<protein>
    <submittedName>
        <fullName evidence="3">Isochorismatase family protein</fullName>
    </submittedName>
</protein>
<organism evidence="3 4">
    <name type="scientific">Rhodosalinus sediminis</name>
    <dbReference type="NCBI Taxonomy" id="1940533"/>
    <lineage>
        <taxon>Bacteria</taxon>
        <taxon>Pseudomonadati</taxon>
        <taxon>Pseudomonadota</taxon>
        <taxon>Alphaproteobacteria</taxon>
        <taxon>Rhodobacterales</taxon>
        <taxon>Paracoccaceae</taxon>
        <taxon>Rhodosalinus</taxon>
    </lineage>
</organism>
<name>A0A3D9BVP4_9RHOB</name>
<dbReference type="SUPFAM" id="SSF52499">
    <property type="entry name" value="Isochorismatase-like hydrolases"/>
    <property type="match status" value="1"/>
</dbReference>
<reference evidence="3 4" key="1">
    <citation type="journal article" date="2017" name="Int. J. Syst. Evol. Microbiol.">
        <title>Rhodosalinus sediminis gen. nov., sp. nov., isolated from marine saltern.</title>
        <authorList>
            <person name="Guo L.Y."/>
            <person name="Ling S.K."/>
            <person name="Li C.M."/>
            <person name="Chen G.J."/>
            <person name="Du Z.J."/>
        </authorList>
    </citation>
    <scope>NUCLEOTIDE SEQUENCE [LARGE SCALE GENOMIC DNA]</scope>
    <source>
        <strain evidence="3 4">WDN1C137</strain>
    </source>
</reference>
<proteinExistence type="predicted"/>
<dbReference type="InterPro" id="IPR050272">
    <property type="entry name" value="Isochorismatase-like_hydrls"/>
</dbReference>
<keyword evidence="4" id="KW-1185">Reference proteome</keyword>
<dbReference type="GO" id="GO:0016787">
    <property type="term" value="F:hydrolase activity"/>
    <property type="evidence" value="ECO:0007669"/>
    <property type="project" value="UniProtKB-KW"/>
</dbReference>
<dbReference type="PANTHER" id="PTHR43540:SF6">
    <property type="entry name" value="ISOCHORISMATASE-LIKE DOMAIN-CONTAINING PROTEIN"/>
    <property type="match status" value="1"/>
</dbReference>
<dbReference type="InterPro" id="IPR000868">
    <property type="entry name" value="Isochorismatase-like_dom"/>
</dbReference>
<dbReference type="AlphaFoldDB" id="A0A3D9BVP4"/>
<evidence type="ECO:0000259" key="2">
    <source>
        <dbReference type="Pfam" id="PF00857"/>
    </source>
</evidence>
<evidence type="ECO:0000313" key="4">
    <source>
        <dbReference type="Proteomes" id="UP000257131"/>
    </source>
</evidence>
<feature type="domain" description="Isochorismatase-like" evidence="2">
    <location>
        <begin position="95"/>
        <end position="287"/>
    </location>
</feature>
<dbReference type="PANTHER" id="PTHR43540">
    <property type="entry name" value="PEROXYUREIDOACRYLATE/UREIDOACRYLATE AMIDOHYDROLASE-RELATED"/>
    <property type="match status" value="1"/>
</dbReference>
<dbReference type="Gene3D" id="3.40.50.850">
    <property type="entry name" value="Isochorismatase-like"/>
    <property type="match status" value="1"/>
</dbReference>
<evidence type="ECO:0000313" key="3">
    <source>
        <dbReference type="EMBL" id="REC57558.1"/>
    </source>
</evidence>
<comment type="caution">
    <text evidence="3">The sequence shown here is derived from an EMBL/GenBank/DDBJ whole genome shotgun (WGS) entry which is preliminary data.</text>
</comment>
<dbReference type="EMBL" id="QOHR01000006">
    <property type="protein sequence ID" value="REC57558.1"/>
    <property type="molecule type" value="Genomic_DNA"/>
</dbReference>